<evidence type="ECO:0000313" key="2">
    <source>
        <dbReference type="Proteomes" id="UP001589667"/>
    </source>
</evidence>
<dbReference type="EMBL" id="JBHMBL010000004">
    <property type="protein sequence ID" value="MFB9644124.1"/>
    <property type="molecule type" value="Genomic_DNA"/>
</dbReference>
<proteinExistence type="predicted"/>
<gene>
    <name evidence="1" type="ORF">ACFFQV_17675</name>
</gene>
<sequence length="205" mass="22898">MPVTPHMAATDVLDRADQLLTLDAPSLATGLRTDVRRLAWAMGVASIDTYLHWLVRSVDLDSTLPRDLSKLDVPFEALVEMGRSSVQARREGRADRPMIRARNALHKRILQDTYQSARKVEQALSLAGVPRMWASLGTEMGEPAADIKAHLNSLAVRRNAVVHEGDIERQSRPRAIRRQELSAPDVRAELDWARRFVDALGRVAP</sequence>
<name>A0ABV5SYG4_9MICO</name>
<comment type="caution">
    <text evidence="1">The sequence shown here is derived from an EMBL/GenBank/DDBJ whole genome shotgun (WGS) entry which is preliminary data.</text>
</comment>
<keyword evidence="2" id="KW-1185">Reference proteome</keyword>
<dbReference type="Proteomes" id="UP001589667">
    <property type="component" value="Unassembled WGS sequence"/>
</dbReference>
<organism evidence="1 2">
    <name type="scientific">Agromyces lapidis</name>
    <dbReference type="NCBI Taxonomy" id="279574"/>
    <lineage>
        <taxon>Bacteria</taxon>
        <taxon>Bacillati</taxon>
        <taxon>Actinomycetota</taxon>
        <taxon>Actinomycetes</taxon>
        <taxon>Micrococcales</taxon>
        <taxon>Microbacteriaceae</taxon>
        <taxon>Agromyces</taxon>
    </lineage>
</organism>
<evidence type="ECO:0000313" key="1">
    <source>
        <dbReference type="EMBL" id="MFB9644124.1"/>
    </source>
</evidence>
<protein>
    <recommendedName>
        <fullName evidence="3">RiboL-PSP-HEPN domain-containing protein</fullName>
    </recommendedName>
</protein>
<evidence type="ECO:0008006" key="3">
    <source>
        <dbReference type="Google" id="ProtNLM"/>
    </source>
</evidence>
<dbReference type="RefSeq" id="WP_157424288.1">
    <property type="nucleotide sequence ID" value="NZ_BAAANI010000005.1"/>
</dbReference>
<reference evidence="1 2" key="1">
    <citation type="submission" date="2024-09" db="EMBL/GenBank/DDBJ databases">
        <authorList>
            <person name="Sun Q."/>
            <person name="Mori K."/>
        </authorList>
    </citation>
    <scope>NUCLEOTIDE SEQUENCE [LARGE SCALE GENOMIC DNA]</scope>
    <source>
        <strain evidence="1 2">JCM 14321</strain>
    </source>
</reference>
<accession>A0ABV5SYG4</accession>